<reference evidence="2 3" key="1">
    <citation type="submission" date="2016-10" db="EMBL/GenBank/DDBJ databases">
        <authorList>
            <person name="de Groot N.N."/>
        </authorList>
    </citation>
    <scope>NUCLEOTIDE SEQUENCE [LARGE SCALE GENOMIC DNA]</scope>
    <source>
        <strain evidence="2 3">DSM 13760</strain>
    </source>
</reference>
<dbReference type="RefSeq" id="WP_177165694.1">
    <property type="nucleotide sequence ID" value="NZ_FOHA01000006.1"/>
</dbReference>
<dbReference type="Gene3D" id="3.30.70.100">
    <property type="match status" value="1"/>
</dbReference>
<keyword evidence="2" id="KW-0503">Monooxygenase</keyword>
<name>A0A1H9S150_9LACT</name>
<dbReference type="GO" id="GO:0004497">
    <property type="term" value="F:monooxygenase activity"/>
    <property type="evidence" value="ECO:0007669"/>
    <property type="project" value="UniProtKB-KW"/>
</dbReference>
<dbReference type="Pfam" id="PF03992">
    <property type="entry name" value="ABM"/>
    <property type="match status" value="1"/>
</dbReference>
<dbReference type="Proteomes" id="UP000198948">
    <property type="component" value="Unassembled WGS sequence"/>
</dbReference>
<dbReference type="InterPro" id="IPR011008">
    <property type="entry name" value="Dimeric_a/b-barrel"/>
</dbReference>
<dbReference type="EMBL" id="FOHA01000006">
    <property type="protein sequence ID" value="SER78731.1"/>
    <property type="molecule type" value="Genomic_DNA"/>
</dbReference>
<protein>
    <submittedName>
        <fullName evidence="2">Quinol monooxygenase YgiN</fullName>
    </submittedName>
</protein>
<feature type="domain" description="ABM" evidence="1">
    <location>
        <begin position="2"/>
        <end position="91"/>
    </location>
</feature>
<accession>A0A1H9S150</accession>
<dbReference type="SUPFAM" id="SSF54909">
    <property type="entry name" value="Dimeric alpha+beta barrel"/>
    <property type="match status" value="1"/>
</dbReference>
<proteinExistence type="predicted"/>
<evidence type="ECO:0000313" key="2">
    <source>
        <dbReference type="EMBL" id="SER78731.1"/>
    </source>
</evidence>
<keyword evidence="2" id="KW-0560">Oxidoreductase</keyword>
<dbReference type="PROSITE" id="PS51725">
    <property type="entry name" value="ABM"/>
    <property type="match status" value="1"/>
</dbReference>
<organism evidence="2 3">
    <name type="scientific">Isobaculum melis</name>
    <dbReference type="NCBI Taxonomy" id="142588"/>
    <lineage>
        <taxon>Bacteria</taxon>
        <taxon>Bacillati</taxon>
        <taxon>Bacillota</taxon>
        <taxon>Bacilli</taxon>
        <taxon>Lactobacillales</taxon>
        <taxon>Carnobacteriaceae</taxon>
        <taxon>Isobaculum</taxon>
    </lineage>
</organism>
<dbReference type="PANTHER" id="PTHR33336">
    <property type="entry name" value="QUINOL MONOOXYGENASE YGIN-RELATED"/>
    <property type="match status" value="1"/>
</dbReference>
<dbReference type="InterPro" id="IPR007138">
    <property type="entry name" value="ABM_dom"/>
</dbReference>
<keyword evidence="3" id="KW-1185">Reference proteome</keyword>
<dbReference type="PANTHER" id="PTHR33336:SF3">
    <property type="entry name" value="ABM DOMAIN-CONTAINING PROTEIN"/>
    <property type="match status" value="1"/>
</dbReference>
<dbReference type="InterPro" id="IPR050744">
    <property type="entry name" value="AI-2_Isomerase_LsrG"/>
</dbReference>
<dbReference type="AlphaFoldDB" id="A0A1H9S150"/>
<dbReference type="STRING" id="142588.SAMN04488559_10632"/>
<gene>
    <name evidence="2" type="ORF">SAMN04488559_10632</name>
</gene>
<evidence type="ECO:0000313" key="3">
    <source>
        <dbReference type="Proteomes" id="UP000198948"/>
    </source>
</evidence>
<sequence>MIIYHAHLKVKQEAISAFKKATKKVVTGSQKEAGNLQYDLYQDVTNPTIFVLIEIWQDREAIAFHKETSHYKEFKEKLPDLLIAPHDVDAFEGEKLN</sequence>
<evidence type="ECO:0000259" key="1">
    <source>
        <dbReference type="PROSITE" id="PS51725"/>
    </source>
</evidence>